<evidence type="ECO:0000313" key="9">
    <source>
        <dbReference type="Proteomes" id="UP000179642"/>
    </source>
</evidence>
<name>A0A1S2PTA2_9ACTN</name>
<dbReference type="GO" id="GO:0043565">
    <property type="term" value="F:sequence-specific DNA binding"/>
    <property type="evidence" value="ECO:0007669"/>
    <property type="project" value="InterPro"/>
</dbReference>
<organism evidence="8 9">
    <name type="scientific">Streptomyces monashensis</name>
    <dbReference type="NCBI Taxonomy" id="1678012"/>
    <lineage>
        <taxon>Bacteria</taxon>
        <taxon>Bacillati</taxon>
        <taxon>Actinomycetota</taxon>
        <taxon>Actinomycetes</taxon>
        <taxon>Kitasatosporales</taxon>
        <taxon>Streptomycetaceae</taxon>
        <taxon>Streptomyces</taxon>
    </lineage>
</organism>
<dbReference type="InterPro" id="IPR009057">
    <property type="entry name" value="Homeodomain-like_sf"/>
</dbReference>
<dbReference type="EMBL" id="MLYO01000059">
    <property type="protein sequence ID" value="OIJ97039.1"/>
    <property type="molecule type" value="Genomic_DNA"/>
</dbReference>
<dbReference type="GO" id="GO:0008270">
    <property type="term" value="F:zinc ion binding"/>
    <property type="evidence" value="ECO:0007669"/>
    <property type="project" value="InterPro"/>
</dbReference>
<dbReference type="RefSeq" id="WP_071384406.1">
    <property type="nucleotide sequence ID" value="NZ_MLYO01000059.1"/>
</dbReference>
<evidence type="ECO:0000259" key="7">
    <source>
        <dbReference type="PROSITE" id="PS01124"/>
    </source>
</evidence>
<dbReference type="GO" id="GO:0032259">
    <property type="term" value="P:methylation"/>
    <property type="evidence" value="ECO:0007669"/>
    <property type="project" value="UniProtKB-KW"/>
</dbReference>
<accession>A0A1S2PTA2</accession>
<dbReference type="Pfam" id="PF02805">
    <property type="entry name" value="Ada_Zn_binding"/>
    <property type="match status" value="1"/>
</dbReference>
<proteinExistence type="predicted"/>
<keyword evidence="2" id="KW-0489">Methyltransferase</keyword>
<protein>
    <recommendedName>
        <fullName evidence="7">HTH araC/xylS-type domain-containing protein</fullName>
    </recommendedName>
</protein>
<keyword evidence="9" id="KW-1185">Reference proteome</keyword>
<dbReference type="Pfam" id="PF12833">
    <property type="entry name" value="HTH_18"/>
    <property type="match status" value="1"/>
</dbReference>
<dbReference type="Proteomes" id="UP000179642">
    <property type="component" value="Unassembled WGS sequence"/>
</dbReference>
<dbReference type="SUPFAM" id="SSF46689">
    <property type="entry name" value="Homeodomain-like"/>
    <property type="match status" value="1"/>
</dbReference>
<reference evidence="8 9" key="1">
    <citation type="submission" date="2016-10" db="EMBL/GenBank/DDBJ databases">
        <title>Genome sequence of Streptomyces sp. MUSC 1.</title>
        <authorList>
            <person name="Lee L.-H."/>
            <person name="Ser H.-L."/>
            <person name="Law J.W.-F."/>
        </authorList>
    </citation>
    <scope>NUCLEOTIDE SEQUENCE [LARGE SCALE GENOMIC DNA]</scope>
    <source>
        <strain evidence="8 9">MUSC 1</strain>
    </source>
</reference>
<evidence type="ECO:0000256" key="3">
    <source>
        <dbReference type="ARBA" id="ARBA00023015"/>
    </source>
</evidence>
<dbReference type="SUPFAM" id="SSF53155">
    <property type="entry name" value="Methylated DNA-protein cysteine methyltransferase domain"/>
    <property type="match status" value="1"/>
</dbReference>
<dbReference type="SUPFAM" id="SSF57884">
    <property type="entry name" value="Ada DNA repair protein, N-terminal domain (N-Ada 10)"/>
    <property type="match status" value="1"/>
</dbReference>
<dbReference type="OrthoDB" id="9816011at2"/>
<dbReference type="InterPro" id="IPR050204">
    <property type="entry name" value="AraC_XylS_family_regulators"/>
</dbReference>
<comment type="caution">
    <text evidence="8">The sequence shown here is derived from an EMBL/GenBank/DDBJ whole genome shotgun (WGS) entry which is preliminary data.</text>
</comment>
<dbReference type="Gene3D" id="3.40.10.10">
    <property type="entry name" value="DNA Methylphosphotriester Repair Domain"/>
    <property type="match status" value="1"/>
</dbReference>
<evidence type="ECO:0000256" key="1">
    <source>
        <dbReference type="ARBA" id="ARBA00001947"/>
    </source>
</evidence>
<keyword evidence="5" id="KW-0010">Activator</keyword>
<dbReference type="AlphaFoldDB" id="A0A1S2PTA2"/>
<dbReference type="PROSITE" id="PS01124">
    <property type="entry name" value="HTH_ARAC_FAMILY_2"/>
    <property type="match status" value="1"/>
</dbReference>
<dbReference type="InterPro" id="IPR035451">
    <property type="entry name" value="Ada-like_dom_sf"/>
</dbReference>
<dbReference type="InterPro" id="IPR036631">
    <property type="entry name" value="MGMT_N_sf"/>
</dbReference>
<evidence type="ECO:0000256" key="5">
    <source>
        <dbReference type="ARBA" id="ARBA00023159"/>
    </source>
</evidence>
<dbReference type="GO" id="GO:0006281">
    <property type="term" value="P:DNA repair"/>
    <property type="evidence" value="ECO:0007669"/>
    <property type="project" value="InterPro"/>
</dbReference>
<gene>
    <name evidence="8" type="ORF">BIV23_31585</name>
</gene>
<dbReference type="GO" id="GO:0003700">
    <property type="term" value="F:DNA-binding transcription factor activity"/>
    <property type="evidence" value="ECO:0007669"/>
    <property type="project" value="InterPro"/>
</dbReference>
<dbReference type="SMART" id="SM00342">
    <property type="entry name" value="HTH_ARAC"/>
    <property type="match status" value="1"/>
</dbReference>
<dbReference type="InterPro" id="IPR018060">
    <property type="entry name" value="HTH_AraC"/>
</dbReference>
<evidence type="ECO:0000256" key="6">
    <source>
        <dbReference type="ARBA" id="ARBA00023163"/>
    </source>
</evidence>
<evidence type="ECO:0000256" key="4">
    <source>
        <dbReference type="ARBA" id="ARBA00023125"/>
    </source>
</evidence>
<evidence type="ECO:0000313" key="8">
    <source>
        <dbReference type="EMBL" id="OIJ97039.1"/>
    </source>
</evidence>
<feature type="domain" description="HTH araC/xylS-type" evidence="7">
    <location>
        <begin position="117"/>
        <end position="199"/>
    </location>
</feature>
<keyword evidence="2" id="KW-0808">Transferase</keyword>
<dbReference type="Gene3D" id="1.10.10.60">
    <property type="entry name" value="Homeodomain-like"/>
    <property type="match status" value="1"/>
</dbReference>
<dbReference type="Gene3D" id="3.30.160.70">
    <property type="entry name" value="Methylated DNA-protein cysteine methyltransferase domain"/>
    <property type="match status" value="1"/>
</dbReference>
<comment type="cofactor">
    <cofactor evidence="1">
        <name>Zn(2+)</name>
        <dbReference type="ChEBI" id="CHEBI:29105"/>
    </cofactor>
</comment>
<sequence length="307" mass="33734">MSAVREEESEGARWAARPAGDFADDDARWRAVLRRDRRADGAFCYSVVTTGTYSRPSCGSRHAHRANTVFFADPAAAERAGFRPCLRCRPDKALRDTHVETVIRSCRVMEASGPTPSLGELADATGFSRFHFHRVFTSRMGVTPRLYGVACRGDRLRRAIHRTPTITEAIYESGFNSSGNFYALAQNLLGMTPTAFKNRGRGVRVRYAFAECQLGHLLAATTRAGVCSLLLGPDPKSLLRRLRDHFAAAEMTAADRGFNRHLADTLHRAAPLAAGRGIPWDIRSRALAEWVRTALAGTPEQASSTEG</sequence>
<keyword evidence="3" id="KW-0805">Transcription regulation</keyword>
<evidence type="ECO:0000256" key="2">
    <source>
        <dbReference type="ARBA" id="ARBA00022603"/>
    </source>
</evidence>
<dbReference type="PANTHER" id="PTHR46796">
    <property type="entry name" value="HTH-TYPE TRANSCRIPTIONAL ACTIVATOR RHAS-RELATED"/>
    <property type="match status" value="1"/>
</dbReference>
<dbReference type="GO" id="GO:0003908">
    <property type="term" value="F:methylated-DNA-[protein]-cysteine S-methyltransferase activity"/>
    <property type="evidence" value="ECO:0007669"/>
    <property type="project" value="InterPro"/>
</dbReference>
<keyword evidence="4" id="KW-0238">DNA-binding</keyword>
<dbReference type="InterPro" id="IPR004026">
    <property type="entry name" value="Ada_DNA_repair_Zn-bd"/>
</dbReference>
<keyword evidence="6" id="KW-0804">Transcription</keyword>